<sequence length="77" mass="9391">MFYWYSSFRSFADIFALFALLSIAKFAKREPTQRIRKGSSYQFIFRTLRLLLFDKLQYLLFKVILKKLQIQSLEYYA</sequence>
<gene>
    <name evidence="1" type="ORF">SAMN02745131_01513</name>
</gene>
<dbReference type="EMBL" id="FQUU01000005">
    <property type="protein sequence ID" value="SHE97928.1"/>
    <property type="molecule type" value="Genomic_DNA"/>
</dbReference>
<protein>
    <submittedName>
        <fullName evidence="1">Uncharacterized protein</fullName>
    </submittedName>
</protein>
<dbReference type="AlphaFoldDB" id="A0A1M4XWX1"/>
<proteinExistence type="predicted"/>
<accession>A0A1M4XWX1</accession>
<dbReference type="STRING" id="1121884.SAMN02745131_01513"/>
<name>A0A1M4XWX1_9BACT</name>
<reference evidence="1 2" key="1">
    <citation type="submission" date="2016-11" db="EMBL/GenBank/DDBJ databases">
        <authorList>
            <person name="Jaros S."/>
            <person name="Januszkiewicz K."/>
            <person name="Wedrychowicz H."/>
        </authorList>
    </citation>
    <scope>NUCLEOTIDE SEQUENCE [LARGE SCALE GENOMIC DNA]</scope>
    <source>
        <strain evidence="1 2">DSM 18119</strain>
    </source>
</reference>
<keyword evidence="2" id="KW-1185">Reference proteome</keyword>
<evidence type="ECO:0000313" key="1">
    <source>
        <dbReference type="EMBL" id="SHE97928.1"/>
    </source>
</evidence>
<dbReference type="Proteomes" id="UP000184048">
    <property type="component" value="Unassembled WGS sequence"/>
</dbReference>
<organism evidence="1 2">
    <name type="scientific">Flavisolibacter ginsengisoli DSM 18119</name>
    <dbReference type="NCBI Taxonomy" id="1121884"/>
    <lineage>
        <taxon>Bacteria</taxon>
        <taxon>Pseudomonadati</taxon>
        <taxon>Bacteroidota</taxon>
        <taxon>Chitinophagia</taxon>
        <taxon>Chitinophagales</taxon>
        <taxon>Chitinophagaceae</taxon>
        <taxon>Flavisolibacter</taxon>
    </lineage>
</organism>
<evidence type="ECO:0000313" key="2">
    <source>
        <dbReference type="Proteomes" id="UP000184048"/>
    </source>
</evidence>